<organism evidence="1 2">
    <name type="scientific">Suilimivivens aceti</name>
    <dbReference type="NCBI Taxonomy" id="2981774"/>
    <lineage>
        <taxon>Bacteria</taxon>
        <taxon>Bacillati</taxon>
        <taxon>Bacillota</taxon>
        <taxon>Clostridia</taxon>
        <taxon>Lachnospirales</taxon>
        <taxon>Lachnospiraceae</taxon>
        <taxon>Suilimivivens</taxon>
    </lineage>
</organism>
<proteinExistence type="predicted"/>
<dbReference type="EMBL" id="JAOQKJ010000021">
    <property type="protein sequence ID" value="MCU6745939.1"/>
    <property type="molecule type" value="Genomic_DNA"/>
</dbReference>
<comment type="caution">
    <text evidence="1">The sequence shown here is derived from an EMBL/GenBank/DDBJ whole genome shotgun (WGS) entry which is preliminary data.</text>
</comment>
<protein>
    <submittedName>
        <fullName evidence="1">Uncharacterized protein</fullName>
    </submittedName>
</protein>
<evidence type="ECO:0000313" key="1">
    <source>
        <dbReference type="EMBL" id="MCU6745939.1"/>
    </source>
</evidence>
<dbReference type="Proteomes" id="UP001652432">
    <property type="component" value="Unassembled WGS sequence"/>
</dbReference>
<sequence>TQYKNSSVKTDSFEDKVSKIAADNSITASKSPQFSGDMVISQPPVYNYYNYDSTLANKSKEEMTMDEYKQWFYNEMSQMPVSAWYQSTCVGGSLIITDAAFERMKNDSEWESTIMNMVRKMYSTNGIMGSKMIGFQVIGASPEECYGEGIPVDSGSGLSTSNDGDSWWQKRHERMEKIIEEQIAKAIQRRQERREKIESDYVEELYQRQKNMLLNTTNGIDDNVRIQNVASVMEAYEKSSIVLSNKSD</sequence>
<feature type="non-terminal residue" evidence="1">
    <location>
        <position position="1"/>
    </location>
</feature>
<keyword evidence="2" id="KW-1185">Reference proteome</keyword>
<reference evidence="1 2" key="1">
    <citation type="journal article" date="2021" name="ISME Commun">
        <title>Automated analysis of genomic sequences facilitates high-throughput and comprehensive description of bacteria.</title>
        <authorList>
            <person name="Hitch T.C.A."/>
        </authorList>
    </citation>
    <scope>NUCLEOTIDE SEQUENCE [LARGE SCALE GENOMIC DNA]</scope>
    <source>
        <strain evidence="1 2">Sanger_18</strain>
    </source>
</reference>
<name>A0ABT2T6Q2_9FIRM</name>
<dbReference type="RefSeq" id="WP_262575942.1">
    <property type="nucleotide sequence ID" value="NZ_JAOQKJ010000021.1"/>
</dbReference>
<gene>
    <name evidence="1" type="ORF">OCV77_15825</name>
</gene>
<accession>A0ABT2T6Q2</accession>
<evidence type="ECO:0000313" key="2">
    <source>
        <dbReference type="Proteomes" id="UP001652432"/>
    </source>
</evidence>